<protein>
    <submittedName>
        <fullName evidence="1">Uncharacterized protein</fullName>
    </submittedName>
</protein>
<evidence type="ECO:0000313" key="2">
    <source>
        <dbReference type="Proteomes" id="UP000277633"/>
    </source>
</evidence>
<proteinExistence type="predicted"/>
<dbReference type="Proteomes" id="UP000277633">
    <property type="component" value="Unassembled WGS sequence"/>
</dbReference>
<feature type="non-terminal residue" evidence="1">
    <location>
        <position position="1"/>
    </location>
</feature>
<name>A0A497JGT0_9ARCH</name>
<comment type="caution">
    <text evidence="1">The sequence shown here is derived from an EMBL/GenBank/DDBJ whole genome shotgun (WGS) entry which is preliminary data.</text>
</comment>
<gene>
    <name evidence="1" type="ORF">DRO07_00715</name>
</gene>
<accession>A0A497JGT0</accession>
<dbReference type="EMBL" id="QMWO01000014">
    <property type="protein sequence ID" value="RLG70229.1"/>
    <property type="molecule type" value="Genomic_DNA"/>
</dbReference>
<evidence type="ECO:0000313" key="1">
    <source>
        <dbReference type="EMBL" id="RLG70229.1"/>
    </source>
</evidence>
<dbReference type="AlphaFoldDB" id="A0A497JGT0"/>
<dbReference type="Gene3D" id="3.40.50.2000">
    <property type="entry name" value="Glycogen Phosphorylase B"/>
    <property type="match status" value="1"/>
</dbReference>
<organism evidence="1 2">
    <name type="scientific">Candidatus Iainarchaeum sp</name>
    <dbReference type="NCBI Taxonomy" id="3101447"/>
    <lineage>
        <taxon>Archaea</taxon>
        <taxon>Candidatus Iainarchaeota</taxon>
        <taxon>Candidatus Iainarchaeia</taxon>
        <taxon>Candidatus Iainarchaeales</taxon>
        <taxon>Candidatus Iainarchaeaceae</taxon>
        <taxon>Candidatus Iainarchaeum</taxon>
    </lineage>
</organism>
<sequence length="75" mass="8640">LIVVPRLKKFNEHTDDHQIDLARALEEKGKALAVFNLRNLAQAIQKAKHFRPKTKSSRAKLIKRIGNFLEECTCE</sequence>
<reference evidence="1 2" key="1">
    <citation type="submission" date="2018-06" db="EMBL/GenBank/DDBJ databases">
        <title>Extensive metabolic versatility and redundancy in microbially diverse, dynamic hydrothermal sediments.</title>
        <authorList>
            <person name="Dombrowski N."/>
            <person name="Teske A."/>
            <person name="Baker B.J."/>
        </authorList>
    </citation>
    <scope>NUCLEOTIDE SEQUENCE [LARGE SCALE GENOMIC DNA]</scope>
    <source>
        <strain evidence="1">B9_G13</strain>
    </source>
</reference>